<dbReference type="PROSITE" id="PS00134">
    <property type="entry name" value="TRYPSIN_HIS"/>
    <property type="match status" value="1"/>
</dbReference>
<dbReference type="InterPro" id="IPR001314">
    <property type="entry name" value="Peptidase_S1A"/>
</dbReference>
<dbReference type="InterPro" id="IPR018114">
    <property type="entry name" value="TRYPSIN_HIS"/>
</dbReference>
<dbReference type="Gene3D" id="2.40.10.10">
    <property type="entry name" value="Trypsin-like serine proteases"/>
    <property type="match status" value="1"/>
</dbReference>
<keyword evidence="5" id="KW-1015">Disulfide bond</keyword>
<comment type="caution">
    <text evidence="10">The sequence shown here is derived from an EMBL/GenBank/DDBJ whole genome shotgun (WGS) entry which is preliminary data.</text>
</comment>
<dbReference type="CDD" id="cd00190">
    <property type="entry name" value="Tryp_SPc"/>
    <property type="match status" value="1"/>
</dbReference>
<evidence type="ECO:0000256" key="6">
    <source>
        <dbReference type="ARBA" id="ARBA00024195"/>
    </source>
</evidence>
<dbReference type="InterPro" id="IPR043504">
    <property type="entry name" value="Peptidase_S1_PA_chymotrypsin"/>
</dbReference>
<keyword evidence="4 7" id="KW-0720">Serine protease</keyword>
<dbReference type="SMART" id="SM00020">
    <property type="entry name" value="Tryp_SPc"/>
    <property type="match status" value="1"/>
</dbReference>
<dbReference type="GO" id="GO:0007586">
    <property type="term" value="P:digestion"/>
    <property type="evidence" value="ECO:0007669"/>
    <property type="project" value="UniProtKB-KW"/>
</dbReference>
<dbReference type="PANTHER" id="PTHR24276:SF91">
    <property type="entry name" value="AT26814P-RELATED"/>
    <property type="match status" value="1"/>
</dbReference>
<accession>A0A9Q0RWL5</accession>
<feature type="signal peptide" evidence="8">
    <location>
        <begin position="1"/>
        <end position="16"/>
    </location>
</feature>
<keyword evidence="1 7" id="KW-0645">Protease</keyword>
<organism evidence="10 11">
    <name type="scientific">Pseudolycoriella hygida</name>
    <dbReference type="NCBI Taxonomy" id="35572"/>
    <lineage>
        <taxon>Eukaryota</taxon>
        <taxon>Metazoa</taxon>
        <taxon>Ecdysozoa</taxon>
        <taxon>Arthropoda</taxon>
        <taxon>Hexapoda</taxon>
        <taxon>Insecta</taxon>
        <taxon>Pterygota</taxon>
        <taxon>Neoptera</taxon>
        <taxon>Endopterygota</taxon>
        <taxon>Diptera</taxon>
        <taxon>Nematocera</taxon>
        <taxon>Sciaroidea</taxon>
        <taxon>Sciaridae</taxon>
        <taxon>Pseudolycoriella</taxon>
    </lineage>
</organism>
<keyword evidence="2" id="KW-0222">Digestion</keyword>
<dbReference type="PANTHER" id="PTHR24276">
    <property type="entry name" value="POLYSERASE-RELATED"/>
    <property type="match status" value="1"/>
</dbReference>
<proteinExistence type="inferred from homology"/>
<dbReference type="PROSITE" id="PS50240">
    <property type="entry name" value="TRYPSIN_DOM"/>
    <property type="match status" value="1"/>
</dbReference>
<name>A0A9Q0RWL5_9DIPT</name>
<gene>
    <name evidence="10" type="ORF">Bhyg_15445</name>
</gene>
<evidence type="ECO:0000256" key="4">
    <source>
        <dbReference type="ARBA" id="ARBA00022825"/>
    </source>
</evidence>
<evidence type="ECO:0000256" key="1">
    <source>
        <dbReference type="ARBA" id="ARBA00022670"/>
    </source>
</evidence>
<evidence type="ECO:0000256" key="8">
    <source>
        <dbReference type="SAM" id="SignalP"/>
    </source>
</evidence>
<evidence type="ECO:0000259" key="9">
    <source>
        <dbReference type="PROSITE" id="PS50240"/>
    </source>
</evidence>
<protein>
    <submittedName>
        <fullName evidence="10">Serine protease 2</fullName>
    </submittedName>
</protein>
<dbReference type="FunFam" id="2.40.10.10:FF:000068">
    <property type="entry name" value="transmembrane protease serine 2"/>
    <property type="match status" value="1"/>
</dbReference>
<evidence type="ECO:0000313" key="10">
    <source>
        <dbReference type="EMBL" id="KAJ6636850.1"/>
    </source>
</evidence>
<dbReference type="GO" id="GO:0006508">
    <property type="term" value="P:proteolysis"/>
    <property type="evidence" value="ECO:0007669"/>
    <property type="project" value="UniProtKB-KW"/>
</dbReference>
<dbReference type="EMBL" id="WJQU01000004">
    <property type="protein sequence ID" value="KAJ6636850.1"/>
    <property type="molecule type" value="Genomic_DNA"/>
</dbReference>
<evidence type="ECO:0000256" key="5">
    <source>
        <dbReference type="ARBA" id="ARBA00023157"/>
    </source>
</evidence>
<dbReference type="GO" id="GO:0004252">
    <property type="term" value="F:serine-type endopeptidase activity"/>
    <property type="evidence" value="ECO:0007669"/>
    <property type="project" value="InterPro"/>
</dbReference>
<evidence type="ECO:0000313" key="11">
    <source>
        <dbReference type="Proteomes" id="UP001151699"/>
    </source>
</evidence>
<dbReference type="InterPro" id="IPR050430">
    <property type="entry name" value="Peptidase_S1"/>
</dbReference>
<dbReference type="SUPFAM" id="SSF50494">
    <property type="entry name" value="Trypsin-like serine proteases"/>
    <property type="match status" value="1"/>
</dbReference>
<dbReference type="InterPro" id="IPR009003">
    <property type="entry name" value="Peptidase_S1_PA"/>
</dbReference>
<dbReference type="InterPro" id="IPR001254">
    <property type="entry name" value="Trypsin_dom"/>
</dbReference>
<dbReference type="Pfam" id="PF00089">
    <property type="entry name" value="Trypsin"/>
    <property type="match status" value="1"/>
</dbReference>
<comment type="similarity">
    <text evidence="6">Belongs to the peptidase S1 family. CLIP subfamily.</text>
</comment>
<dbReference type="AlphaFoldDB" id="A0A9Q0RWL5"/>
<feature type="chain" id="PRO_5040467297" evidence="8">
    <location>
        <begin position="17"/>
        <end position="287"/>
    </location>
</feature>
<dbReference type="OrthoDB" id="5597713at2759"/>
<dbReference type="Proteomes" id="UP001151699">
    <property type="component" value="Chromosome C"/>
</dbReference>
<dbReference type="PROSITE" id="PS00135">
    <property type="entry name" value="TRYPSIN_SER"/>
    <property type="match status" value="1"/>
</dbReference>
<keyword evidence="11" id="KW-1185">Reference proteome</keyword>
<keyword evidence="3 7" id="KW-0378">Hydrolase</keyword>
<keyword evidence="8" id="KW-0732">Signal</keyword>
<evidence type="ECO:0000256" key="3">
    <source>
        <dbReference type="ARBA" id="ARBA00022801"/>
    </source>
</evidence>
<dbReference type="PRINTS" id="PR00722">
    <property type="entry name" value="CHYMOTRYPSIN"/>
</dbReference>
<evidence type="ECO:0000256" key="2">
    <source>
        <dbReference type="ARBA" id="ARBA00022757"/>
    </source>
</evidence>
<sequence length="287" mass="30297">MKLFVVLCAIIAHGLAASLPNVQITTFRESVRASAYNSLSAKAPLVGRIANGQPANENQIPYQVAVLSPIGHVFSICGGSIISTGWVLTAAHCTDGYSQHNLRFGTITSTIGGQVQTAFESIIHPEYNRDNKNFDISIIPIPTPLVLTAAIQVIRLPTNRQISSTFADVSAVVSGWGSTYNGGGASQILNWAEMRVIRNSECADFFGNTVVVDHVLCAVGSGGPTQGHCGGDSGGPLTIVEAGVRTQIGVVSFGAAAGCNNPYPSGYMRTSNFIHWINEKTSIPIRP</sequence>
<dbReference type="InterPro" id="IPR033116">
    <property type="entry name" value="TRYPSIN_SER"/>
</dbReference>
<feature type="domain" description="Peptidase S1" evidence="9">
    <location>
        <begin position="49"/>
        <end position="282"/>
    </location>
</feature>
<reference evidence="10" key="1">
    <citation type="submission" date="2022-07" db="EMBL/GenBank/DDBJ databases">
        <authorList>
            <person name="Trinca V."/>
            <person name="Uliana J.V.C."/>
            <person name="Torres T.T."/>
            <person name="Ward R.J."/>
            <person name="Monesi N."/>
        </authorList>
    </citation>
    <scope>NUCLEOTIDE SEQUENCE</scope>
    <source>
        <strain evidence="10">HSMRA1968</strain>
        <tissue evidence="10">Whole embryos</tissue>
    </source>
</reference>
<evidence type="ECO:0000256" key="7">
    <source>
        <dbReference type="RuleBase" id="RU363034"/>
    </source>
</evidence>